<evidence type="ECO:0000256" key="5">
    <source>
        <dbReference type="ARBA" id="ARBA00023136"/>
    </source>
</evidence>
<feature type="transmembrane region" description="Helical" evidence="6">
    <location>
        <begin position="80"/>
        <end position="96"/>
    </location>
</feature>
<accession>A0A8J3W693</accession>
<name>A0A8J3W693_9ACTN</name>
<dbReference type="PANTHER" id="PTHR23513">
    <property type="entry name" value="INTEGRAL MEMBRANE EFFLUX PROTEIN-RELATED"/>
    <property type="match status" value="1"/>
</dbReference>
<protein>
    <submittedName>
        <fullName evidence="7">MFS transporter</fullName>
    </submittedName>
</protein>
<reference evidence="7 8" key="1">
    <citation type="submission" date="2021-01" db="EMBL/GenBank/DDBJ databases">
        <title>Whole genome shotgun sequence of Planobispora longispora NBRC 13918.</title>
        <authorList>
            <person name="Komaki H."/>
            <person name="Tamura T."/>
        </authorList>
    </citation>
    <scope>NUCLEOTIDE SEQUENCE [LARGE SCALE GENOMIC DNA]</scope>
    <source>
        <strain evidence="7 8">NBRC 13918</strain>
    </source>
</reference>
<gene>
    <name evidence="7" type="ORF">Plo01_30350</name>
</gene>
<keyword evidence="4 6" id="KW-1133">Transmembrane helix</keyword>
<feature type="transmembrane region" description="Helical" evidence="6">
    <location>
        <begin position="50"/>
        <end position="73"/>
    </location>
</feature>
<feature type="transmembrane region" description="Helical" evidence="6">
    <location>
        <begin position="12"/>
        <end position="38"/>
    </location>
</feature>
<sequence length="415" mass="43764">MISPSLFRRRSFLLFLAGDMGFQAAVYVQASVMSLLVINAVMGNGGGYTYFGLVMMPEGLLPLLLALPLGVLIDRMRRRSVLVAVSLLAAFLFLSVSAAEWLGVSTLPHLAAVGAFLAVLRATGENARNSFLPSVAGRDWLVPANAALTIVPGILVPLLIFLPLSEETVKGFSAVVLLGAAVLSAAAALMFRGIAAPEEPPGPRKALWRETAEGVRFTLRHPVLRAIALYLVLSVLFEGVIDEAGDELRSPYGTEAAGLSWLWWGASPTGALLAVLLYRRVGALRLAWLTVLVTQPFALLFALGGTVWETAGQVLGTYVPGMGWTLTAIILLSHRQAVTPDRLLGRTGATLFMIAGLAGILEGPLESLADALAEGVSPLLILVLGTAGALTAAVPLMRVRARAGAEERTAAGRDE</sequence>
<feature type="transmembrane region" description="Helical" evidence="6">
    <location>
        <begin position="376"/>
        <end position="396"/>
    </location>
</feature>
<dbReference type="RefSeq" id="WP_203891189.1">
    <property type="nucleotide sequence ID" value="NZ_BOOH01000021.1"/>
</dbReference>
<feature type="transmembrane region" description="Helical" evidence="6">
    <location>
        <begin position="286"/>
        <end position="308"/>
    </location>
</feature>
<comment type="caution">
    <text evidence="7">The sequence shown here is derived from an EMBL/GenBank/DDBJ whole genome shotgun (WGS) entry which is preliminary data.</text>
</comment>
<dbReference type="InterPro" id="IPR036259">
    <property type="entry name" value="MFS_trans_sf"/>
</dbReference>
<evidence type="ECO:0000256" key="4">
    <source>
        <dbReference type="ARBA" id="ARBA00022989"/>
    </source>
</evidence>
<dbReference type="EMBL" id="BOOH01000021">
    <property type="protein sequence ID" value="GIH76606.1"/>
    <property type="molecule type" value="Genomic_DNA"/>
</dbReference>
<feature type="transmembrane region" description="Helical" evidence="6">
    <location>
        <begin position="343"/>
        <end position="361"/>
    </location>
</feature>
<proteinExistence type="predicted"/>
<feature type="transmembrane region" description="Helical" evidence="6">
    <location>
        <begin position="174"/>
        <end position="195"/>
    </location>
</feature>
<evidence type="ECO:0000256" key="3">
    <source>
        <dbReference type="ARBA" id="ARBA00022692"/>
    </source>
</evidence>
<organism evidence="7 8">
    <name type="scientific">Planobispora longispora</name>
    <dbReference type="NCBI Taxonomy" id="28887"/>
    <lineage>
        <taxon>Bacteria</taxon>
        <taxon>Bacillati</taxon>
        <taxon>Actinomycetota</taxon>
        <taxon>Actinomycetes</taxon>
        <taxon>Streptosporangiales</taxon>
        <taxon>Streptosporangiaceae</taxon>
        <taxon>Planobispora</taxon>
    </lineage>
</organism>
<keyword evidence="8" id="KW-1185">Reference proteome</keyword>
<feature type="transmembrane region" description="Helical" evidence="6">
    <location>
        <begin position="314"/>
        <end position="331"/>
    </location>
</feature>
<evidence type="ECO:0000313" key="7">
    <source>
        <dbReference type="EMBL" id="GIH76606.1"/>
    </source>
</evidence>
<keyword evidence="3 6" id="KW-0812">Transmembrane</keyword>
<evidence type="ECO:0000256" key="1">
    <source>
        <dbReference type="ARBA" id="ARBA00004651"/>
    </source>
</evidence>
<dbReference type="Gene3D" id="1.20.1250.20">
    <property type="entry name" value="MFS general substrate transporter like domains"/>
    <property type="match status" value="1"/>
</dbReference>
<feature type="transmembrane region" description="Helical" evidence="6">
    <location>
        <begin position="140"/>
        <end position="162"/>
    </location>
</feature>
<keyword evidence="5 6" id="KW-0472">Membrane</keyword>
<dbReference type="PANTHER" id="PTHR23513:SF6">
    <property type="entry name" value="MAJOR FACILITATOR SUPERFAMILY ASSOCIATED DOMAIN-CONTAINING PROTEIN"/>
    <property type="match status" value="1"/>
</dbReference>
<evidence type="ECO:0000256" key="6">
    <source>
        <dbReference type="SAM" id="Phobius"/>
    </source>
</evidence>
<dbReference type="AlphaFoldDB" id="A0A8J3W693"/>
<keyword evidence="2" id="KW-1003">Cell membrane</keyword>
<feature type="transmembrane region" description="Helical" evidence="6">
    <location>
        <begin position="261"/>
        <end position="279"/>
    </location>
</feature>
<evidence type="ECO:0000256" key="2">
    <source>
        <dbReference type="ARBA" id="ARBA00022475"/>
    </source>
</evidence>
<dbReference type="Proteomes" id="UP000616724">
    <property type="component" value="Unassembled WGS sequence"/>
</dbReference>
<dbReference type="SUPFAM" id="SSF103473">
    <property type="entry name" value="MFS general substrate transporter"/>
    <property type="match status" value="1"/>
</dbReference>
<comment type="subcellular location">
    <subcellularLocation>
        <location evidence="1">Cell membrane</location>
        <topology evidence="1">Multi-pass membrane protein</topology>
    </subcellularLocation>
</comment>
<dbReference type="GO" id="GO:0005886">
    <property type="term" value="C:plasma membrane"/>
    <property type="evidence" value="ECO:0007669"/>
    <property type="project" value="UniProtKB-SubCell"/>
</dbReference>
<evidence type="ECO:0000313" key="8">
    <source>
        <dbReference type="Proteomes" id="UP000616724"/>
    </source>
</evidence>